<gene>
    <name evidence="2" type="ORF">Syun_022625</name>
</gene>
<accession>A0AAP0FL74</accession>
<sequence length="112" mass="12580">MKFVVVANGVFNDLSALSSLLFLIVTAVALATTTQAEQFGVIDPPYKDPTVPVEDRVSDLLSRMQLLKLEMRKCHPRVSVTHGFSGLGRVPSTPLKRSRSWCWSRWELTETF</sequence>
<protein>
    <submittedName>
        <fullName evidence="2">Uncharacterized protein</fullName>
    </submittedName>
</protein>
<feature type="chain" id="PRO_5042902557" evidence="1">
    <location>
        <begin position="37"/>
        <end position="112"/>
    </location>
</feature>
<evidence type="ECO:0000256" key="1">
    <source>
        <dbReference type="SAM" id="SignalP"/>
    </source>
</evidence>
<proteinExistence type="predicted"/>
<dbReference type="AlphaFoldDB" id="A0AAP0FL74"/>
<reference evidence="2 3" key="1">
    <citation type="submission" date="2024-01" db="EMBL/GenBank/DDBJ databases">
        <title>Genome assemblies of Stephania.</title>
        <authorList>
            <person name="Yang L."/>
        </authorList>
    </citation>
    <scope>NUCLEOTIDE SEQUENCE [LARGE SCALE GENOMIC DNA]</scope>
    <source>
        <strain evidence="2">YNDBR</strain>
        <tissue evidence="2">Leaf</tissue>
    </source>
</reference>
<keyword evidence="3" id="KW-1185">Reference proteome</keyword>
<keyword evidence="1" id="KW-0732">Signal</keyword>
<comment type="caution">
    <text evidence="2">The sequence shown here is derived from an EMBL/GenBank/DDBJ whole genome shotgun (WGS) entry which is preliminary data.</text>
</comment>
<feature type="signal peptide" evidence="1">
    <location>
        <begin position="1"/>
        <end position="36"/>
    </location>
</feature>
<evidence type="ECO:0000313" key="2">
    <source>
        <dbReference type="EMBL" id="KAK9106614.1"/>
    </source>
</evidence>
<organism evidence="2 3">
    <name type="scientific">Stephania yunnanensis</name>
    <dbReference type="NCBI Taxonomy" id="152371"/>
    <lineage>
        <taxon>Eukaryota</taxon>
        <taxon>Viridiplantae</taxon>
        <taxon>Streptophyta</taxon>
        <taxon>Embryophyta</taxon>
        <taxon>Tracheophyta</taxon>
        <taxon>Spermatophyta</taxon>
        <taxon>Magnoliopsida</taxon>
        <taxon>Ranunculales</taxon>
        <taxon>Menispermaceae</taxon>
        <taxon>Menispermoideae</taxon>
        <taxon>Cissampelideae</taxon>
        <taxon>Stephania</taxon>
    </lineage>
</organism>
<name>A0AAP0FL74_9MAGN</name>
<dbReference type="EMBL" id="JBBNAF010000010">
    <property type="protein sequence ID" value="KAK9106614.1"/>
    <property type="molecule type" value="Genomic_DNA"/>
</dbReference>
<dbReference type="Proteomes" id="UP001420932">
    <property type="component" value="Unassembled WGS sequence"/>
</dbReference>
<evidence type="ECO:0000313" key="3">
    <source>
        <dbReference type="Proteomes" id="UP001420932"/>
    </source>
</evidence>